<evidence type="ECO:0000256" key="2">
    <source>
        <dbReference type="ARBA" id="ARBA00022723"/>
    </source>
</evidence>
<dbReference type="Gene3D" id="3.30.70.100">
    <property type="match status" value="1"/>
</dbReference>
<dbReference type="Pfam" id="PF00403">
    <property type="entry name" value="HMA"/>
    <property type="match status" value="1"/>
</dbReference>
<dbReference type="PRINTS" id="PR00944">
    <property type="entry name" value="CUEXPORT"/>
</dbReference>
<dbReference type="EMBL" id="NOKQ01000199">
    <property type="protein sequence ID" value="OZS78238.1"/>
    <property type="molecule type" value="Genomic_DNA"/>
</dbReference>
<dbReference type="PANTHER" id="PTHR46594">
    <property type="entry name" value="P-TYPE CATION-TRANSPORTING ATPASE"/>
    <property type="match status" value="1"/>
</dbReference>
<dbReference type="SUPFAM" id="SSF55008">
    <property type="entry name" value="HMA, heavy metal-associated domain"/>
    <property type="match status" value="1"/>
</dbReference>
<evidence type="ECO:0000256" key="3">
    <source>
        <dbReference type="ARBA" id="ARBA00023008"/>
    </source>
</evidence>
<dbReference type="GO" id="GO:0005507">
    <property type="term" value="F:copper ion binding"/>
    <property type="evidence" value="ECO:0007669"/>
    <property type="project" value="InterPro"/>
</dbReference>
<dbReference type="InterPro" id="IPR000428">
    <property type="entry name" value="Cu-bd"/>
</dbReference>
<dbReference type="Proteomes" id="UP000217065">
    <property type="component" value="Unassembled WGS sequence"/>
</dbReference>
<sequence length="71" mass="7808">MKKTILTIKGMTCAHCVNKIEGALQNLEGVKSAKVNLQKGTAKVKYDEAIRNYDDFSKAVEDAGYELESAK</sequence>
<name>A0A264W3Q4_9BACL</name>
<dbReference type="InterPro" id="IPR017969">
    <property type="entry name" value="Heavy-metal-associated_CS"/>
</dbReference>
<dbReference type="GO" id="GO:0006825">
    <property type="term" value="P:copper ion transport"/>
    <property type="evidence" value="ECO:0007669"/>
    <property type="project" value="InterPro"/>
</dbReference>
<proteinExistence type="predicted"/>
<keyword evidence="3" id="KW-0186">Copper</keyword>
<evidence type="ECO:0000313" key="5">
    <source>
        <dbReference type="EMBL" id="OZS78238.1"/>
    </source>
</evidence>
<organism evidence="5 6">
    <name type="scientific">Tetzosporium hominis</name>
    <dbReference type="NCBI Taxonomy" id="2020506"/>
    <lineage>
        <taxon>Bacteria</taxon>
        <taxon>Bacillati</taxon>
        <taxon>Bacillota</taxon>
        <taxon>Bacilli</taxon>
        <taxon>Bacillales</taxon>
        <taxon>Caryophanaceae</taxon>
        <taxon>Tetzosporium</taxon>
    </lineage>
</organism>
<dbReference type="FunFam" id="3.30.70.100:FF:000005">
    <property type="entry name" value="Copper-exporting P-type ATPase A"/>
    <property type="match status" value="1"/>
</dbReference>
<reference evidence="5 6" key="1">
    <citation type="submission" date="2017-07" db="EMBL/GenBank/DDBJ databases">
        <title>Tetzosporium hominis gen.nov. sp.nov.</title>
        <authorList>
            <person name="Tetz G."/>
            <person name="Tetz V."/>
        </authorList>
    </citation>
    <scope>NUCLEOTIDE SEQUENCE [LARGE SCALE GENOMIC DNA]</scope>
    <source>
        <strain evidence="5 6">VT-49</strain>
    </source>
</reference>
<dbReference type="GeneID" id="88813348"/>
<dbReference type="NCBIfam" id="TIGR00003">
    <property type="entry name" value="copper ion binding protein"/>
    <property type="match status" value="1"/>
</dbReference>
<gene>
    <name evidence="5" type="ORF">CF394_07185</name>
</gene>
<feature type="domain" description="HMA" evidence="4">
    <location>
        <begin position="2"/>
        <end position="68"/>
    </location>
</feature>
<accession>A0A264W3Q4</accession>
<dbReference type="PANTHER" id="PTHR46594:SF4">
    <property type="entry name" value="P-TYPE CATION-TRANSPORTING ATPASE"/>
    <property type="match status" value="1"/>
</dbReference>
<dbReference type="InterPro" id="IPR006121">
    <property type="entry name" value="HMA_dom"/>
</dbReference>
<evidence type="ECO:0000313" key="6">
    <source>
        <dbReference type="Proteomes" id="UP000217065"/>
    </source>
</evidence>
<dbReference type="AlphaFoldDB" id="A0A264W3Q4"/>
<dbReference type="InterPro" id="IPR006122">
    <property type="entry name" value="HMA_Cu_ion-bd"/>
</dbReference>
<dbReference type="OrthoDB" id="9813965at2"/>
<dbReference type="RefSeq" id="WP_094942611.1">
    <property type="nucleotide sequence ID" value="NZ_NOKQ01000199.1"/>
</dbReference>
<comment type="caution">
    <text evidence="5">The sequence shown here is derived from an EMBL/GenBank/DDBJ whole genome shotgun (WGS) entry which is preliminary data.</text>
</comment>
<dbReference type="PROSITE" id="PS50846">
    <property type="entry name" value="HMA_2"/>
    <property type="match status" value="1"/>
</dbReference>
<dbReference type="PROSITE" id="PS01047">
    <property type="entry name" value="HMA_1"/>
    <property type="match status" value="1"/>
</dbReference>
<dbReference type="InterPro" id="IPR036163">
    <property type="entry name" value="HMA_dom_sf"/>
</dbReference>
<protein>
    <recommendedName>
        <fullName evidence="1">Copper chaperone CopZ</fullName>
    </recommendedName>
</protein>
<evidence type="ECO:0000256" key="1">
    <source>
        <dbReference type="ARBA" id="ARBA00015313"/>
    </source>
</evidence>
<evidence type="ECO:0000259" key="4">
    <source>
        <dbReference type="PROSITE" id="PS50846"/>
    </source>
</evidence>
<keyword evidence="2" id="KW-0479">Metal-binding</keyword>
<keyword evidence="6" id="KW-1185">Reference proteome</keyword>
<dbReference type="CDD" id="cd00371">
    <property type="entry name" value="HMA"/>
    <property type="match status" value="1"/>
</dbReference>